<proteinExistence type="predicted"/>
<dbReference type="KEGG" id="pbor:BSF38_01647"/>
<feature type="compositionally biased region" description="Basic and acidic residues" evidence="1">
    <location>
        <begin position="398"/>
        <end position="418"/>
    </location>
</feature>
<accession>A0A1U7CMN7</accession>
<dbReference type="AlphaFoldDB" id="A0A1U7CMN7"/>
<organism evidence="2 3">
    <name type="scientific">Paludisphaera borealis</name>
    <dbReference type="NCBI Taxonomy" id="1387353"/>
    <lineage>
        <taxon>Bacteria</taxon>
        <taxon>Pseudomonadati</taxon>
        <taxon>Planctomycetota</taxon>
        <taxon>Planctomycetia</taxon>
        <taxon>Isosphaerales</taxon>
        <taxon>Isosphaeraceae</taxon>
        <taxon>Paludisphaera</taxon>
    </lineage>
</organism>
<dbReference type="Gene3D" id="1.25.40.10">
    <property type="entry name" value="Tetratricopeptide repeat domain"/>
    <property type="match status" value="1"/>
</dbReference>
<evidence type="ECO:0008006" key="4">
    <source>
        <dbReference type="Google" id="ProtNLM"/>
    </source>
</evidence>
<dbReference type="SUPFAM" id="SSF48452">
    <property type="entry name" value="TPR-like"/>
    <property type="match status" value="1"/>
</dbReference>
<sequence length="418" mass="45898">MSRTGRAAAWGIAAAIGIVGSGATGYAQDKPPETVAESRPISKAEALEFGKRMADAIVRLDSKAVEQAMDTEAMLEAASSGVKAPPPFREGFLNGARKTQERDGPALLVELRPTVQAGASVRVTKALEWRGRPAFLFRLIQPEGIVSYLLFMLDRRPDGRIRAVDYYSLSTGELASQGARRMYLAGIAQINRGIVDRLLSKDHDLFKHIGDVKRMSAANREGRAQEALTIYDALPEELKNEKIFQVLRCAAAQKTGDDAKYLEAIQDFARRFPGDPASDFQMVDGCLLMKQPEKSLEYIGKLEKALGEDAYLKVLRGNILTLLKRPDDALAAYRAAIVEEPDLKPAYDGLLGAAMEQKRFGEVAEILETLESVFDEEIGDLSEVGEFAEFVASPEGKAWAEKHEKQEKQKPGDKSPKP</sequence>
<dbReference type="RefSeq" id="WP_076344640.1">
    <property type="nucleotide sequence ID" value="NZ_CP019082.1"/>
</dbReference>
<dbReference type="Proteomes" id="UP000186309">
    <property type="component" value="Chromosome"/>
</dbReference>
<evidence type="ECO:0000256" key="1">
    <source>
        <dbReference type="SAM" id="MobiDB-lite"/>
    </source>
</evidence>
<protein>
    <recommendedName>
        <fullName evidence="4">Beta-barrel assembly-enhancing protease</fullName>
    </recommendedName>
</protein>
<gene>
    <name evidence="2" type="ORF">BSF38_01647</name>
</gene>
<evidence type="ECO:0000313" key="2">
    <source>
        <dbReference type="EMBL" id="APW60181.1"/>
    </source>
</evidence>
<dbReference type="OrthoDB" id="259168at2"/>
<keyword evidence="3" id="KW-1185">Reference proteome</keyword>
<reference evidence="3" key="1">
    <citation type="submission" date="2016-12" db="EMBL/GenBank/DDBJ databases">
        <title>Comparative genomics of four Isosphaeraceae planctomycetes: a common pool of plasmids and glycoside hydrolase genes.</title>
        <authorList>
            <person name="Ivanova A."/>
        </authorList>
    </citation>
    <scope>NUCLEOTIDE SEQUENCE [LARGE SCALE GENOMIC DNA]</scope>
    <source>
        <strain evidence="3">PX4</strain>
    </source>
</reference>
<dbReference type="InterPro" id="IPR011990">
    <property type="entry name" value="TPR-like_helical_dom_sf"/>
</dbReference>
<evidence type="ECO:0000313" key="3">
    <source>
        <dbReference type="Proteomes" id="UP000186309"/>
    </source>
</evidence>
<feature type="region of interest" description="Disordered" evidence="1">
    <location>
        <begin position="395"/>
        <end position="418"/>
    </location>
</feature>
<dbReference type="EMBL" id="CP019082">
    <property type="protein sequence ID" value="APW60181.1"/>
    <property type="molecule type" value="Genomic_DNA"/>
</dbReference>
<name>A0A1U7CMN7_9BACT</name>